<proteinExistence type="predicted"/>
<dbReference type="PATRIC" id="fig|83552.4.peg.1838"/>
<gene>
    <name evidence="1" type="ORF">DB43_GX00120</name>
</gene>
<organism evidence="1 2">
    <name type="scientific">Parachlamydia acanthamoebae</name>
    <dbReference type="NCBI Taxonomy" id="83552"/>
    <lineage>
        <taxon>Bacteria</taxon>
        <taxon>Pseudomonadati</taxon>
        <taxon>Chlamydiota</taxon>
        <taxon>Chlamydiia</taxon>
        <taxon>Parachlamydiales</taxon>
        <taxon>Parachlamydiaceae</taxon>
        <taxon>Parachlamydia</taxon>
    </lineage>
</organism>
<sequence length="259" mass="30806">MTQYYFVGSALPELKIDMPPEMNFHEFETLLYENLQPDDLEGLKLLRRYYDIQNMRAFWKKEPFDHLGAFDENELEDALVVREGFPDYVFDFLDVHEKTEDRLSHFSGLVSTFFREEAAHSKGFTQKFLRFEREWRLVFAAFRAKKMGRDLVQVFQYEDSSDDLVAQLLAQKDSNSFEPPEGYEDLKQLFDEHYNNPLALYQALTEYRFHKVESFWGTDVFSIDRIYAYFVQLALIEKWRALDRQKGIQTVDTLVKDAS</sequence>
<dbReference type="OMA" id="YMFAIRN"/>
<reference evidence="1 2" key="1">
    <citation type="journal article" date="2014" name="Mol. Biol. Evol.">
        <title>Massive expansion of Ubiquitination-related gene families within the Chlamydiae.</title>
        <authorList>
            <person name="Domman D."/>
            <person name="Collingro A."/>
            <person name="Lagkouvardos I."/>
            <person name="Gehre L."/>
            <person name="Weinmaier T."/>
            <person name="Rattei T."/>
            <person name="Subtil A."/>
            <person name="Horn M."/>
        </authorList>
    </citation>
    <scope>NUCLEOTIDE SEQUENCE [LARGE SCALE GENOMIC DNA]</scope>
    <source>
        <strain evidence="1 2">OEW1</strain>
    </source>
</reference>
<dbReference type="EMBL" id="JSAM01000093">
    <property type="protein sequence ID" value="KIA77030.1"/>
    <property type="molecule type" value="Genomic_DNA"/>
</dbReference>
<protein>
    <recommendedName>
        <fullName evidence="3">DUF2764 domain-containing protein</fullName>
    </recommendedName>
</protein>
<dbReference type="RefSeq" id="WP_006342252.1">
    <property type="nucleotide sequence ID" value="NZ_JASBUT010000035.1"/>
</dbReference>
<comment type="caution">
    <text evidence="1">The sequence shown here is derived from an EMBL/GenBank/DDBJ whole genome shotgun (WGS) entry which is preliminary data.</text>
</comment>
<name>A0A0C1C7I3_9BACT</name>
<evidence type="ECO:0000313" key="2">
    <source>
        <dbReference type="Proteomes" id="UP000031307"/>
    </source>
</evidence>
<accession>A0A0C1C7I3</accession>
<dbReference type="Proteomes" id="UP000031307">
    <property type="component" value="Unassembled WGS sequence"/>
</dbReference>
<dbReference type="Pfam" id="PF10962">
    <property type="entry name" value="DUF2764"/>
    <property type="match status" value="1"/>
</dbReference>
<evidence type="ECO:0008006" key="3">
    <source>
        <dbReference type="Google" id="ProtNLM"/>
    </source>
</evidence>
<evidence type="ECO:0000313" key="1">
    <source>
        <dbReference type="EMBL" id="KIA77030.1"/>
    </source>
</evidence>
<dbReference type="AlphaFoldDB" id="A0A0C1C7I3"/>
<dbReference type="InterPro" id="IPR024492">
    <property type="entry name" value="DUF2764"/>
</dbReference>